<dbReference type="Pfam" id="PF01039">
    <property type="entry name" value="Carboxyl_trans"/>
    <property type="match status" value="1"/>
</dbReference>
<keyword evidence="11 13" id="KW-0275">Fatty acid biosynthesis</keyword>
<dbReference type="EMBL" id="CEKZ01000003">
    <property type="protein sequence ID" value="CEQ03626.1"/>
    <property type="molecule type" value="Genomic_DNA"/>
</dbReference>
<proteinExistence type="inferred from homology"/>
<sequence length="302" mass="34218">MIKKFLKRKEQNYAVVNLNKNFKENSADDKFWIYCDSCKNETFRKDIEENLNVCPKCNKHYDYSARERVDLIIDKNTFSEFNHDLEFKNILDFPNYEEKLYKYKNSTHENEAIIVGTGLVNKIPVVLCVMNPKFMMGSMGAIVGEKLTLSIEYAIKHKLPIIIVCASGGARMQEGMVSLMQMAKTSQALSKLASEGLLYISILTNPTTGGVTASFAMLGDLILAEPNALVAFAGPRVIQQTIKQDLPKGFQTSEFLLEHGFVDLIINRHEMKEQLFNILNLHGYSCIKNLEKEGDLIACTEH</sequence>
<dbReference type="GO" id="GO:2001295">
    <property type="term" value="P:malonyl-CoA biosynthetic process"/>
    <property type="evidence" value="ECO:0007669"/>
    <property type="project" value="UniProtKB-UniRule"/>
</dbReference>
<evidence type="ECO:0000256" key="1">
    <source>
        <dbReference type="ARBA" id="ARBA00004496"/>
    </source>
</evidence>
<feature type="binding site" evidence="13">
    <location>
        <position position="38"/>
    </location>
    <ligand>
        <name>Zn(2+)</name>
        <dbReference type="ChEBI" id="CHEBI:29105"/>
    </ligand>
</feature>
<evidence type="ECO:0000256" key="5">
    <source>
        <dbReference type="ARBA" id="ARBA00022741"/>
    </source>
</evidence>
<dbReference type="GO" id="GO:0005524">
    <property type="term" value="F:ATP binding"/>
    <property type="evidence" value="ECO:0007669"/>
    <property type="project" value="UniProtKB-KW"/>
</dbReference>
<comment type="catalytic activity">
    <reaction evidence="13">
        <text>N(6)-carboxybiotinyl-L-lysyl-[protein] + acetyl-CoA = N(6)-biotinyl-L-lysyl-[protein] + malonyl-CoA</text>
        <dbReference type="Rhea" id="RHEA:54728"/>
        <dbReference type="Rhea" id="RHEA-COMP:10505"/>
        <dbReference type="Rhea" id="RHEA-COMP:10506"/>
        <dbReference type="ChEBI" id="CHEBI:57288"/>
        <dbReference type="ChEBI" id="CHEBI:57384"/>
        <dbReference type="ChEBI" id="CHEBI:83144"/>
        <dbReference type="ChEBI" id="CHEBI:83145"/>
        <dbReference type="EC" id="2.1.3.15"/>
    </reaction>
</comment>
<evidence type="ECO:0000259" key="14">
    <source>
        <dbReference type="PROSITE" id="PS50980"/>
    </source>
</evidence>
<keyword evidence="7 13" id="KW-0276">Fatty acid metabolism</keyword>
<keyword evidence="8 13" id="KW-0862">Zinc</keyword>
<dbReference type="Proteomes" id="UP000049127">
    <property type="component" value="Unassembled WGS sequence"/>
</dbReference>
<evidence type="ECO:0000256" key="8">
    <source>
        <dbReference type="ARBA" id="ARBA00022833"/>
    </source>
</evidence>
<dbReference type="PANTHER" id="PTHR42995">
    <property type="entry name" value="ACETYL-COENZYME A CARBOXYLASE CARBOXYL TRANSFERASE SUBUNIT BETA, CHLOROPLASTIC"/>
    <property type="match status" value="1"/>
</dbReference>
<dbReference type="InterPro" id="IPR000438">
    <property type="entry name" value="Acetyl_CoA_COase_Trfase_b_su"/>
</dbReference>
<evidence type="ECO:0000256" key="10">
    <source>
        <dbReference type="ARBA" id="ARBA00023098"/>
    </source>
</evidence>
<keyword evidence="6 13" id="KW-0863">Zinc-finger</keyword>
<feature type="zinc finger region" description="C4-type" evidence="13">
    <location>
        <begin position="35"/>
        <end position="57"/>
    </location>
</feature>
<evidence type="ECO:0000256" key="2">
    <source>
        <dbReference type="ARBA" id="ARBA00022516"/>
    </source>
</evidence>
<evidence type="ECO:0000256" key="12">
    <source>
        <dbReference type="ARBA" id="ARBA00025280"/>
    </source>
</evidence>
<comment type="similarity">
    <text evidence="13">Belongs to the AccD/PCCB family.</text>
</comment>
<dbReference type="GO" id="GO:0016743">
    <property type="term" value="F:carboxyl- or carbamoyltransferase activity"/>
    <property type="evidence" value="ECO:0007669"/>
    <property type="project" value="UniProtKB-UniRule"/>
</dbReference>
<organism evidence="15 16">
    <name type="scientific">Paraclostridium sordellii</name>
    <name type="common">Clostridium sordellii</name>
    <dbReference type="NCBI Taxonomy" id="1505"/>
    <lineage>
        <taxon>Bacteria</taxon>
        <taxon>Bacillati</taxon>
        <taxon>Bacillota</taxon>
        <taxon>Clostridia</taxon>
        <taxon>Peptostreptococcales</taxon>
        <taxon>Peptostreptococcaceae</taxon>
        <taxon>Paraclostridium</taxon>
    </lineage>
</organism>
<name>A0A0C7G6E7_PARSO</name>
<dbReference type="Pfam" id="PF17848">
    <property type="entry name" value="Zn_ribbon_ACC"/>
    <property type="match status" value="1"/>
</dbReference>
<evidence type="ECO:0000256" key="11">
    <source>
        <dbReference type="ARBA" id="ARBA00023160"/>
    </source>
</evidence>
<dbReference type="SUPFAM" id="SSF52096">
    <property type="entry name" value="ClpP/crotonase"/>
    <property type="match status" value="1"/>
</dbReference>
<keyword evidence="9 13" id="KW-0067">ATP-binding</keyword>
<dbReference type="PANTHER" id="PTHR42995:SF5">
    <property type="entry name" value="ACETYL-COENZYME A CARBOXYLASE CARBOXYL TRANSFERASE SUBUNIT BETA, CHLOROPLASTIC"/>
    <property type="match status" value="1"/>
</dbReference>
<feature type="binding site" evidence="13">
    <location>
        <position position="35"/>
    </location>
    <ligand>
        <name>Zn(2+)</name>
        <dbReference type="ChEBI" id="CHEBI:29105"/>
    </ligand>
</feature>
<evidence type="ECO:0000256" key="4">
    <source>
        <dbReference type="ARBA" id="ARBA00022723"/>
    </source>
</evidence>
<dbReference type="GO" id="GO:0003989">
    <property type="term" value="F:acetyl-CoA carboxylase activity"/>
    <property type="evidence" value="ECO:0007669"/>
    <property type="project" value="InterPro"/>
</dbReference>
<dbReference type="GO" id="GO:0006633">
    <property type="term" value="P:fatty acid biosynthetic process"/>
    <property type="evidence" value="ECO:0007669"/>
    <property type="project" value="UniProtKB-KW"/>
</dbReference>
<evidence type="ECO:0000256" key="9">
    <source>
        <dbReference type="ARBA" id="ARBA00022840"/>
    </source>
</evidence>
<keyword evidence="5 13" id="KW-0547">Nucleotide-binding</keyword>
<keyword evidence="13" id="KW-0963">Cytoplasm</keyword>
<dbReference type="EC" id="2.1.3.15" evidence="13"/>
<dbReference type="OrthoDB" id="9772975at2"/>
<keyword evidence="4 13" id="KW-0479">Metal-binding</keyword>
<evidence type="ECO:0000256" key="13">
    <source>
        <dbReference type="HAMAP-Rule" id="MF_01395"/>
    </source>
</evidence>
<dbReference type="GO" id="GO:0008270">
    <property type="term" value="F:zinc ion binding"/>
    <property type="evidence" value="ECO:0007669"/>
    <property type="project" value="UniProtKB-UniRule"/>
</dbReference>
<protein>
    <recommendedName>
        <fullName evidence="13">Acetyl-coenzyme A carboxylase carboxyl transferase subunit beta</fullName>
        <shortName evidence="13">ACCase subunit beta</shortName>
        <shortName evidence="13">Acetyl-CoA carboxylase carboxyltransferase subunit beta</shortName>
        <ecNumber evidence="13">2.1.3.15</ecNumber>
    </recommendedName>
</protein>
<accession>A0A0C7G6E7</accession>
<comment type="subcellular location">
    <subcellularLocation>
        <location evidence="1 13">Cytoplasm</location>
    </subcellularLocation>
</comment>
<keyword evidence="10 13" id="KW-0443">Lipid metabolism</keyword>
<dbReference type="InterPro" id="IPR034733">
    <property type="entry name" value="AcCoA_carboxyl_beta"/>
</dbReference>
<evidence type="ECO:0000313" key="15">
    <source>
        <dbReference type="EMBL" id="CEQ03626.1"/>
    </source>
</evidence>
<dbReference type="InterPro" id="IPR011762">
    <property type="entry name" value="COA_CT_N"/>
</dbReference>
<dbReference type="RefSeq" id="WP_055341892.1">
    <property type="nucleotide sequence ID" value="NZ_CDNI01000003.1"/>
</dbReference>
<evidence type="ECO:0000256" key="3">
    <source>
        <dbReference type="ARBA" id="ARBA00022679"/>
    </source>
</evidence>
<keyword evidence="15" id="KW-0436">Ligase</keyword>
<dbReference type="PRINTS" id="PR01070">
    <property type="entry name" value="ACCCTRFRASEB"/>
</dbReference>
<feature type="binding site" evidence="13">
    <location>
        <position position="57"/>
    </location>
    <ligand>
        <name>Zn(2+)</name>
        <dbReference type="ChEBI" id="CHEBI:29105"/>
    </ligand>
</feature>
<evidence type="ECO:0000256" key="6">
    <source>
        <dbReference type="ARBA" id="ARBA00022771"/>
    </source>
</evidence>
<comment type="function">
    <text evidence="12 13">Component of the acetyl coenzyme A carboxylase (ACC) complex. Biotin carboxylase (BC) catalyzes the carboxylation of biotin on its carrier protein (BCCP) and then the CO(2) group is transferred by the transcarboxylase to acetyl-CoA to form malonyl-CoA.</text>
</comment>
<dbReference type="Gene3D" id="3.90.226.10">
    <property type="entry name" value="2-enoyl-CoA Hydratase, Chain A, domain 1"/>
    <property type="match status" value="1"/>
</dbReference>
<dbReference type="HAMAP" id="MF_01395">
    <property type="entry name" value="AcetylCoA_CT_beta"/>
    <property type="match status" value="1"/>
</dbReference>
<dbReference type="NCBIfam" id="TIGR00515">
    <property type="entry name" value="accD"/>
    <property type="match status" value="1"/>
</dbReference>
<feature type="domain" description="CoA carboxyltransferase N-terminal" evidence="14">
    <location>
        <begin position="31"/>
        <end position="297"/>
    </location>
</feature>
<dbReference type="AlphaFoldDB" id="A0A0C7G6E7"/>
<keyword evidence="3 13" id="KW-0808">Transferase</keyword>
<evidence type="ECO:0000313" key="16">
    <source>
        <dbReference type="Proteomes" id="UP000049127"/>
    </source>
</evidence>
<feature type="binding site" evidence="13">
    <location>
        <position position="54"/>
    </location>
    <ligand>
        <name>Zn(2+)</name>
        <dbReference type="ChEBI" id="CHEBI:29105"/>
    </ligand>
</feature>
<dbReference type="PROSITE" id="PS50980">
    <property type="entry name" value="COA_CT_NTER"/>
    <property type="match status" value="1"/>
</dbReference>
<evidence type="ECO:0000256" key="7">
    <source>
        <dbReference type="ARBA" id="ARBA00022832"/>
    </source>
</evidence>
<dbReference type="InterPro" id="IPR029045">
    <property type="entry name" value="ClpP/crotonase-like_dom_sf"/>
</dbReference>
<reference evidence="15 16" key="1">
    <citation type="submission" date="2015-01" db="EMBL/GenBank/DDBJ databases">
        <authorList>
            <person name="Aslett A.Martin."/>
            <person name="De Silva Nishadi"/>
        </authorList>
    </citation>
    <scope>NUCLEOTIDE SEQUENCE [LARGE SCALE GENOMIC DNA]</scope>
    <source>
        <strain evidence="15 16">R28058</strain>
    </source>
</reference>
<comment type="pathway">
    <text evidence="13">Lipid metabolism; malonyl-CoA biosynthesis; malonyl-CoA from acetyl-CoA: step 1/1.</text>
</comment>
<dbReference type="GO" id="GO:0009317">
    <property type="term" value="C:acetyl-CoA carboxylase complex"/>
    <property type="evidence" value="ECO:0007669"/>
    <property type="project" value="InterPro"/>
</dbReference>
<dbReference type="InterPro" id="IPR041010">
    <property type="entry name" value="Znf-ACC"/>
</dbReference>
<comment type="subunit">
    <text evidence="13">Acetyl-CoA carboxylase is a heterohexamer composed of biotin carboxyl carrier protein (AccB), biotin carboxylase (AccC) and two subunits each of ACCase subunit alpha (AccA) and ACCase subunit beta (AccD).</text>
</comment>
<comment type="cofactor">
    <cofactor evidence="13">
        <name>Zn(2+)</name>
        <dbReference type="ChEBI" id="CHEBI:29105"/>
    </cofactor>
    <text evidence="13">Binds 1 zinc ion per subunit.</text>
</comment>
<keyword evidence="2 13" id="KW-0444">Lipid biosynthesis</keyword>
<gene>
    <name evidence="13 15" type="primary">accD</name>
    <name evidence="15" type="ORF">R28058_13591</name>
</gene>
<dbReference type="UniPathway" id="UPA00655">
    <property type="reaction ID" value="UER00711"/>
</dbReference>